<name>A0AAW7JVJ4_9BACT</name>
<accession>A0AAW7JVJ4</accession>
<proteinExistence type="predicted"/>
<reference evidence="1" key="1">
    <citation type="submission" date="2023-06" db="EMBL/GenBank/DDBJ databases">
        <authorList>
            <person name="Zeman M."/>
            <person name="Kubasova T."/>
            <person name="Jahodarova E."/>
            <person name="Nykrynova M."/>
            <person name="Rychlik I."/>
        </authorList>
    </citation>
    <scope>NUCLEOTIDE SEQUENCE</scope>
    <source>
        <strain evidence="1">ET15</strain>
    </source>
</reference>
<sequence>MIQEEIEQFKMLAPAILPELFDSVSIAETDIDEESATISYTLSHQYDLEDVMDKFEDQMELTILYHFVPSSQTDFGHQCCAYSDTQFGHMFKIHASTNASGKVESLTVTVYDSLDAMCTDLMEDLDRHENRGKFIHKVPKEDLLVEFC</sequence>
<comment type="caution">
    <text evidence="1">The sequence shown here is derived from an EMBL/GenBank/DDBJ whole genome shotgun (WGS) entry which is preliminary data.</text>
</comment>
<gene>
    <name evidence="1" type="ORF">QVN84_09925</name>
</gene>
<dbReference type="AlphaFoldDB" id="A0AAW7JVJ4"/>
<protein>
    <submittedName>
        <fullName evidence="1">Uncharacterized protein</fullName>
    </submittedName>
</protein>
<organism evidence="1 2">
    <name type="scientific">Leyella lascolaii</name>
    <dbReference type="NCBI Taxonomy" id="1776379"/>
    <lineage>
        <taxon>Bacteria</taxon>
        <taxon>Pseudomonadati</taxon>
        <taxon>Bacteroidota</taxon>
        <taxon>Bacteroidia</taxon>
        <taxon>Bacteroidales</taxon>
        <taxon>Prevotellaceae</taxon>
        <taxon>Leyella</taxon>
    </lineage>
</organism>
<dbReference type="Proteomes" id="UP001168478">
    <property type="component" value="Unassembled WGS sequence"/>
</dbReference>
<reference evidence="1" key="2">
    <citation type="submission" date="2023-08" db="EMBL/GenBank/DDBJ databases">
        <title>Identification and characterization of horizontal gene transfer across gut microbiota members of farm animals based on homology search.</title>
        <authorList>
            <person name="Schwarzerova J."/>
            <person name="Nykrynova M."/>
            <person name="Jureckova K."/>
            <person name="Cejkova D."/>
            <person name="Rychlik I."/>
        </authorList>
    </citation>
    <scope>NUCLEOTIDE SEQUENCE</scope>
    <source>
        <strain evidence="1">ET15</strain>
    </source>
</reference>
<dbReference type="EMBL" id="JAUEIF010000009">
    <property type="protein sequence ID" value="MDN0025831.1"/>
    <property type="molecule type" value="Genomic_DNA"/>
</dbReference>
<evidence type="ECO:0000313" key="2">
    <source>
        <dbReference type="Proteomes" id="UP001168478"/>
    </source>
</evidence>
<dbReference type="RefSeq" id="WP_289836585.1">
    <property type="nucleotide sequence ID" value="NZ_JAUEIF010000009.1"/>
</dbReference>
<evidence type="ECO:0000313" key="1">
    <source>
        <dbReference type="EMBL" id="MDN0025831.1"/>
    </source>
</evidence>